<evidence type="ECO:0000256" key="6">
    <source>
        <dbReference type="SAM" id="MobiDB-lite"/>
    </source>
</evidence>
<evidence type="ECO:0000256" key="2">
    <source>
        <dbReference type="ARBA" id="ARBA00022692"/>
    </source>
</evidence>
<feature type="transmembrane region" description="Helical" evidence="7">
    <location>
        <begin position="48"/>
        <end position="68"/>
    </location>
</feature>
<feature type="region of interest" description="Disordered" evidence="6">
    <location>
        <begin position="341"/>
        <end position="370"/>
    </location>
</feature>
<keyword evidence="10" id="KW-1185">Reference proteome</keyword>
<feature type="domain" description="Rhodopsin" evidence="8">
    <location>
        <begin position="33"/>
        <end position="278"/>
    </location>
</feature>
<evidence type="ECO:0000256" key="7">
    <source>
        <dbReference type="SAM" id="Phobius"/>
    </source>
</evidence>
<feature type="transmembrane region" description="Helical" evidence="7">
    <location>
        <begin position="105"/>
        <end position="126"/>
    </location>
</feature>
<evidence type="ECO:0000259" key="8">
    <source>
        <dbReference type="Pfam" id="PF20684"/>
    </source>
</evidence>
<dbReference type="AlphaFoldDB" id="A0A8H7JA19"/>
<feature type="transmembrane region" description="Helical" evidence="7">
    <location>
        <begin position="180"/>
        <end position="205"/>
    </location>
</feature>
<dbReference type="InterPro" id="IPR049326">
    <property type="entry name" value="Rhodopsin_dom_fungi"/>
</dbReference>
<evidence type="ECO:0000313" key="9">
    <source>
        <dbReference type="EMBL" id="KAF9699796.1"/>
    </source>
</evidence>
<feature type="transmembrane region" description="Helical" evidence="7">
    <location>
        <begin position="14"/>
        <end position="36"/>
    </location>
</feature>
<dbReference type="InterPro" id="IPR052337">
    <property type="entry name" value="SAT4-like"/>
</dbReference>
<proteinExistence type="inferred from homology"/>
<reference evidence="9" key="2">
    <citation type="submission" date="2020-09" db="EMBL/GenBank/DDBJ databases">
        <title>Reference genome assembly for Australian Ascochyta lentis isolate Al4.</title>
        <authorList>
            <person name="Lee R.C."/>
            <person name="Farfan-Caceres L.M."/>
            <person name="Debler J.W."/>
            <person name="Williams A.H."/>
            <person name="Henares B.M."/>
        </authorList>
    </citation>
    <scope>NUCLEOTIDE SEQUENCE</scope>
    <source>
        <strain evidence="9">Al4</strain>
    </source>
</reference>
<name>A0A8H7JA19_9PLEO</name>
<feature type="transmembrane region" description="Helical" evidence="7">
    <location>
        <begin position="255"/>
        <end position="277"/>
    </location>
</feature>
<dbReference type="Pfam" id="PF20684">
    <property type="entry name" value="Fung_rhodopsin"/>
    <property type="match status" value="1"/>
</dbReference>
<evidence type="ECO:0000256" key="4">
    <source>
        <dbReference type="ARBA" id="ARBA00023136"/>
    </source>
</evidence>
<feature type="transmembrane region" description="Helical" evidence="7">
    <location>
        <begin position="217"/>
        <end position="235"/>
    </location>
</feature>
<reference evidence="9" key="1">
    <citation type="submission" date="2018-12" db="EMBL/GenBank/DDBJ databases">
        <authorList>
            <person name="Syme R.A."/>
            <person name="Farfan-Caceres L."/>
            <person name="Lichtenzveig J."/>
        </authorList>
    </citation>
    <scope>NUCLEOTIDE SEQUENCE</scope>
    <source>
        <strain evidence="9">Al4</strain>
    </source>
</reference>
<dbReference type="PANTHER" id="PTHR33048:SF92">
    <property type="entry name" value="INTEGRAL MEMBRANE PROTEIN"/>
    <property type="match status" value="1"/>
</dbReference>
<protein>
    <recommendedName>
        <fullName evidence="8">Rhodopsin domain-containing protein</fullName>
    </recommendedName>
</protein>
<keyword evidence="3 7" id="KW-1133">Transmembrane helix</keyword>
<evidence type="ECO:0000313" key="10">
    <source>
        <dbReference type="Proteomes" id="UP000651452"/>
    </source>
</evidence>
<evidence type="ECO:0000256" key="5">
    <source>
        <dbReference type="ARBA" id="ARBA00038359"/>
    </source>
</evidence>
<comment type="subcellular location">
    <subcellularLocation>
        <location evidence="1">Membrane</location>
        <topology evidence="1">Multi-pass membrane protein</topology>
    </subcellularLocation>
</comment>
<gene>
    <name evidence="9" type="ORF">EKO04_002454</name>
</gene>
<comment type="similarity">
    <text evidence="5">Belongs to the SAT4 family.</text>
</comment>
<comment type="caution">
    <text evidence="9">The sequence shown here is derived from an EMBL/GenBank/DDBJ whole genome shotgun (WGS) entry which is preliminary data.</text>
</comment>
<dbReference type="OrthoDB" id="444631at2759"/>
<feature type="transmembrane region" description="Helical" evidence="7">
    <location>
        <begin position="138"/>
        <end position="160"/>
    </location>
</feature>
<evidence type="ECO:0000256" key="3">
    <source>
        <dbReference type="ARBA" id="ARBA00022989"/>
    </source>
</evidence>
<evidence type="ECO:0000256" key="1">
    <source>
        <dbReference type="ARBA" id="ARBA00004141"/>
    </source>
</evidence>
<organism evidence="9 10">
    <name type="scientific">Ascochyta lentis</name>
    <dbReference type="NCBI Taxonomy" id="205686"/>
    <lineage>
        <taxon>Eukaryota</taxon>
        <taxon>Fungi</taxon>
        <taxon>Dikarya</taxon>
        <taxon>Ascomycota</taxon>
        <taxon>Pezizomycotina</taxon>
        <taxon>Dothideomycetes</taxon>
        <taxon>Pleosporomycetidae</taxon>
        <taxon>Pleosporales</taxon>
        <taxon>Pleosporineae</taxon>
        <taxon>Didymellaceae</taxon>
        <taxon>Ascochyta</taxon>
    </lineage>
</organism>
<accession>A0A8H7JA19</accession>
<feature type="compositionally biased region" description="Polar residues" evidence="6">
    <location>
        <begin position="341"/>
        <end position="351"/>
    </location>
</feature>
<dbReference type="PANTHER" id="PTHR33048">
    <property type="entry name" value="PTH11-LIKE INTEGRAL MEMBRANE PROTEIN (AFU_ORTHOLOGUE AFUA_5G11245)"/>
    <property type="match status" value="1"/>
</dbReference>
<dbReference type="GO" id="GO:0016020">
    <property type="term" value="C:membrane"/>
    <property type="evidence" value="ECO:0007669"/>
    <property type="project" value="UniProtKB-SubCell"/>
</dbReference>
<keyword evidence="2 7" id="KW-0812">Transmembrane</keyword>
<dbReference type="EMBL" id="RZGK01000004">
    <property type="protein sequence ID" value="KAF9699796.1"/>
    <property type="molecule type" value="Genomic_DNA"/>
</dbReference>
<dbReference type="Proteomes" id="UP000651452">
    <property type="component" value="Unassembled WGS sequence"/>
</dbReference>
<sequence length="370" mass="41108">MALYDNAGRIPRQAATGSLLALFVLALLSAACRFAIRLHYQRRLFWDDALLTVAILLLCTCLGLWFSFVDDMYLAQSLLLGEMTPDMDLGTIIPKTLRLHKLSDVALVFTWTSLNLLKLSFLLFFLTLTSRANKLRTYWWAVTGFTLLTWAGGVPLEIVSCPYFDERALTCATGNKMPKTIAIAASLTALNITSDLLIISIPVMILHKVSVPFRTKVFLGMSLCLSVMTIGVTIVRVSGLKVPGLASVDVVWQVYWQYVEVCIGIMIVSATAFRTLFVQRAARNSAKRSTPRSNFAQRFHQKILKRSTESSDEFGHGLPGHIPGGTMTGIRTFINGNGKTDNMDTMTSSLSRESEDKKSLQSLDQVHYHV</sequence>
<keyword evidence="4 7" id="KW-0472">Membrane</keyword>